<accession>D2UA19</accession>
<organism evidence="1 2">
    <name type="scientific">Xanthomonas albilineans (strain GPE PC73 / CFBP 7063)</name>
    <dbReference type="NCBI Taxonomy" id="380358"/>
    <lineage>
        <taxon>Bacteria</taxon>
        <taxon>Pseudomonadati</taxon>
        <taxon>Pseudomonadota</taxon>
        <taxon>Gammaproteobacteria</taxon>
        <taxon>Lysobacterales</taxon>
        <taxon>Lysobacteraceae</taxon>
        <taxon>Xanthomonas</taxon>
    </lineage>
</organism>
<evidence type="ECO:0000313" key="2">
    <source>
        <dbReference type="Proteomes" id="UP000001890"/>
    </source>
</evidence>
<dbReference type="Proteomes" id="UP000001890">
    <property type="component" value="Chromosome"/>
</dbReference>
<proteinExistence type="predicted"/>
<sequence length="85" mass="9147">MLLAIRRRRLLRIGGMHTALGRILVLHRSLTGVGFAGFASCFSTGAASLAAIGDGCWRRRRALIWSGLAVIAVAGDQGRQNRTDQ</sequence>
<protein>
    <submittedName>
        <fullName evidence="1">Uncharacterized protein</fullName>
    </submittedName>
</protein>
<keyword evidence="2" id="KW-1185">Reference proteome</keyword>
<gene>
    <name evidence="1" type="ordered locus">XALc_1239</name>
</gene>
<dbReference type="AlphaFoldDB" id="D2UA19"/>
<dbReference type="EMBL" id="FP565176">
    <property type="protein sequence ID" value="CBA15748.1"/>
    <property type="molecule type" value="Genomic_DNA"/>
</dbReference>
<evidence type="ECO:0000313" key="1">
    <source>
        <dbReference type="EMBL" id="CBA15748.1"/>
    </source>
</evidence>
<reference evidence="1 2" key="1">
    <citation type="journal article" date="2009" name="BMC Genomics">
        <title>The complete genome sequence of Xanthomonas albilineans provides new insights into the reductive genome evolution of the xylem-limited Xanthomonadaceae.</title>
        <authorList>
            <person name="Pieretti I."/>
            <person name="Royer M."/>
            <person name="Barbe V."/>
            <person name="Carrere S."/>
            <person name="Koebnik R."/>
            <person name="Cociancich S."/>
            <person name="Couloux A."/>
            <person name="Darrasse A."/>
            <person name="Gouzy J."/>
            <person name="Jacques M.A."/>
            <person name="Lauber E."/>
            <person name="Manceau C."/>
            <person name="Mangenot S."/>
            <person name="Poussier S."/>
            <person name="Segurens B."/>
            <person name="Szurek B."/>
            <person name="Verdier V."/>
            <person name="Arlat M."/>
            <person name="Rott P."/>
        </authorList>
    </citation>
    <scope>NUCLEOTIDE SEQUENCE [LARGE SCALE GENOMIC DNA]</scope>
    <source>
        <strain evidence="2">GPE PC73 / CFBP 7063</strain>
    </source>
</reference>
<dbReference type="KEGG" id="xal:XALC_1239"/>
<name>D2UA19_XANAP</name>